<name>A0A940MYF9_9PROT</name>
<keyword evidence="1" id="KW-0573">Peptidoglycan synthesis</keyword>
<dbReference type="AlphaFoldDB" id="A0A940MYF9"/>
<organism evidence="3 4">
    <name type="scientific">Roseomonas indoligenes</name>
    <dbReference type="NCBI Taxonomy" id="2820811"/>
    <lineage>
        <taxon>Bacteria</taxon>
        <taxon>Pseudomonadati</taxon>
        <taxon>Pseudomonadota</taxon>
        <taxon>Alphaproteobacteria</taxon>
        <taxon>Acetobacterales</taxon>
        <taxon>Roseomonadaceae</taxon>
        <taxon>Roseomonas</taxon>
    </lineage>
</organism>
<dbReference type="GO" id="GO:0008360">
    <property type="term" value="P:regulation of cell shape"/>
    <property type="evidence" value="ECO:0007669"/>
    <property type="project" value="UniProtKB-UniRule"/>
</dbReference>
<evidence type="ECO:0000313" key="4">
    <source>
        <dbReference type="Proteomes" id="UP000677537"/>
    </source>
</evidence>
<dbReference type="PROSITE" id="PS52029">
    <property type="entry name" value="LD_TPASE"/>
    <property type="match status" value="1"/>
</dbReference>
<proteinExistence type="predicted"/>
<keyword evidence="1" id="KW-0133">Cell shape</keyword>
<feature type="active site" description="Nucleophile" evidence="1">
    <location>
        <position position="142"/>
    </location>
</feature>
<dbReference type="GO" id="GO:0016740">
    <property type="term" value="F:transferase activity"/>
    <property type="evidence" value="ECO:0007669"/>
    <property type="project" value="InterPro"/>
</dbReference>
<dbReference type="EMBL" id="JAGIZA010000006">
    <property type="protein sequence ID" value="MBP0493502.1"/>
    <property type="molecule type" value="Genomic_DNA"/>
</dbReference>
<dbReference type="PANTHER" id="PTHR38589:SF1">
    <property type="entry name" value="BLR0621 PROTEIN"/>
    <property type="match status" value="1"/>
</dbReference>
<dbReference type="InterPro" id="IPR005490">
    <property type="entry name" value="LD_TPept_cat_dom"/>
</dbReference>
<dbReference type="GO" id="GO:0071555">
    <property type="term" value="P:cell wall organization"/>
    <property type="evidence" value="ECO:0007669"/>
    <property type="project" value="UniProtKB-UniRule"/>
</dbReference>
<evidence type="ECO:0000259" key="2">
    <source>
        <dbReference type="PROSITE" id="PS52029"/>
    </source>
</evidence>
<gene>
    <name evidence="3" type="ORF">J5Y10_12010</name>
</gene>
<comment type="pathway">
    <text evidence="1">Cell wall biogenesis; peptidoglycan biosynthesis.</text>
</comment>
<reference evidence="3" key="1">
    <citation type="submission" date="2021-03" db="EMBL/GenBank/DDBJ databases">
        <authorList>
            <person name="So Y."/>
        </authorList>
    </citation>
    <scope>NUCLEOTIDE SEQUENCE</scope>
    <source>
        <strain evidence="3">SG15</strain>
    </source>
</reference>
<dbReference type="PANTHER" id="PTHR38589">
    <property type="entry name" value="BLR0621 PROTEIN"/>
    <property type="match status" value="1"/>
</dbReference>
<evidence type="ECO:0000313" key="3">
    <source>
        <dbReference type="EMBL" id="MBP0493502.1"/>
    </source>
</evidence>
<dbReference type="GO" id="GO:0009252">
    <property type="term" value="P:peptidoglycan biosynthetic process"/>
    <property type="evidence" value="ECO:0007669"/>
    <property type="project" value="UniProtKB-KW"/>
</dbReference>
<comment type="caution">
    <text evidence="3">The sequence shown here is derived from an EMBL/GenBank/DDBJ whole genome shotgun (WGS) entry which is preliminary data.</text>
</comment>
<keyword evidence="4" id="KW-1185">Reference proteome</keyword>
<dbReference type="Pfam" id="PF03734">
    <property type="entry name" value="YkuD"/>
    <property type="match status" value="1"/>
</dbReference>
<dbReference type="Proteomes" id="UP000677537">
    <property type="component" value="Unassembled WGS sequence"/>
</dbReference>
<sequence length="168" mass="18042">MLERLVVPDRGRLLAGDVALRCAIGAAGARAEKREGDKASPAGLFPLREVLYRPDRLPPVQTALPCRALRPSDGWCDDPARPEYNRPVTLPFNGSHEELWREDGLYDVIAVIGYNDAPPVPGLGSAIFLHVAAPDWGPTLGCVSIERPALVELLGRCGPGTTVEIAPC</sequence>
<evidence type="ECO:0000256" key="1">
    <source>
        <dbReference type="PROSITE-ProRule" id="PRU01373"/>
    </source>
</evidence>
<feature type="active site" description="Proton donor/acceptor" evidence="1">
    <location>
        <position position="130"/>
    </location>
</feature>
<feature type="domain" description="L,D-TPase catalytic" evidence="2">
    <location>
        <begin position="1"/>
        <end position="166"/>
    </location>
</feature>
<protein>
    <submittedName>
        <fullName evidence="3">L,D-transpeptidase family protein</fullName>
    </submittedName>
</protein>
<accession>A0A940MYF9</accession>
<keyword evidence="1" id="KW-0961">Cell wall biogenesis/degradation</keyword>